<reference evidence="1" key="1">
    <citation type="submission" date="2021-04" db="EMBL/GenBank/DDBJ databases">
        <title>Isolation of p-tert-butylphenol degrading bacteria Sphingobium phenoxybenzoativorans Tas13 from active sludge.</title>
        <authorList>
            <person name="Li Y."/>
        </authorList>
    </citation>
    <scope>NUCLEOTIDE SEQUENCE</scope>
    <source>
        <strain evidence="1">Tas13</strain>
    </source>
</reference>
<evidence type="ECO:0000313" key="1">
    <source>
        <dbReference type="EMBL" id="QUT07862.1"/>
    </source>
</evidence>
<dbReference type="KEGG" id="spph:KFK14_11015"/>
<dbReference type="RefSeq" id="WP_212610820.1">
    <property type="nucleotide sequence ID" value="NZ_CP073910.1"/>
</dbReference>
<proteinExistence type="predicted"/>
<protein>
    <submittedName>
        <fullName evidence="1">Uncharacterized protein</fullName>
    </submittedName>
</protein>
<keyword evidence="2" id="KW-1185">Reference proteome</keyword>
<organism evidence="1 2">
    <name type="scientific">Sphingobium phenoxybenzoativorans</name>
    <dbReference type="NCBI Taxonomy" id="1592790"/>
    <lineage>
        <taxon>Bacteria</taxon>
        <taxon>Pseudomonadati</taxon>
        <taxon>Pseudomonadota</taxon>
        <taxon>Alphaproteobacteria</taxon>
        <taxon>Sphingomonadales</taxon>
        <taxon>Sphingomonadaceae</taxon>
        <taxon>Sphingobium</taxon>
    </lineage>
</organism>
<name>A0A975KB92_9SPHN</name>
<dbReference type="AlphaFoldDB" id="A0A975KB92"/>
<evidence type="ECO:0000313" key="2">
    <source>
        <dbReference type="Proteomes" id="UP000681425"/>
    </source>
</evidence>
<gene>
    <name evidence="1" type="ORF">KFK14_11015</name>
</gene>
<accession>A0A975KB92</accession>
<dbReference type="Proteomes" id="UP000681425">
    <property type="component" value="Chromosome"/>
</dbReference>
<sequence>MAAKVIYQAGEKIQAMQNLALITGLGRPTTHLHWHGSAETGGCAHGNFASAASEAVMPSSRQPATSEPESTCKRNFII</sequence>
<dbReference type="EMBL" id="CP073910">
    <property type="protein sequence ID" value="QUT07862.1"/>
    <property type="molecule type" value="Genomic_DNA"/>
</dbReference>